<dbReference type="EMBL" id="CP001708">
    <property type="protein sequence ID" value="ACV29545.1"/>
    <property type="molecule type" value="Genomic_DNA"/>
</dbReference>
<evidence type="ECO:0000313" key="2">
    <source>
        <dbReference type="EMBL" id="ACV29545.1"/>
    </source>
</evidence>
<accession>C7RED2</accession>
<keyword evidence="1" id="KW-0732">Signal</keyword>
<dbReference type="RefSeq" id="WP_015778443.1">
    <property type="nucleotide sequence ID" value="NC_013171.1"/>
</dbReference>
<protein>
    <recommendedName>
        <fullName evidence="4">DUF1002 domain-containing protein</fullName>
    </recommendedName>
</protein>
<dbReference type="Pfam" id="PF06207">
    <property type="entry name" value="DUF1002"/>
    <property type="match status" value="1"/>
</dbReference>
<dbReference type="OrthoDB" id="9810153at2"/>
<gene>
    <name evidence="2" type="ordered locus">Apre_1524</name>
</gene>
<reference evidence="2 3" key="1">
    <citation type="journal article" date="2009" name="Stand. Genomic Sci.">
        <title>Complete genome sequence of Anaerococcus prevotii type strain (PC1).</title>
        <authorList>
            <person name="Labutti K."/>
            <person name="Pukall R."/>
            <person name="Steenblock K."/>
            <person name="Glavina Del Rio T."/>
            <person name="Tice H."/>
            <person name="Copeland A."/>
            <person name="Cheng J.F."/>
            <person name="Lucas S."/>
            <person name="Chen F."/>
            <person name="Nolan M."/>
            <person name="Bruce D."/>
            <person name="Goodwin L."/>
            <person name="Pitluck S."/>
            <person name="Ivanova N."/>
            <person name="Mavromatis K."/>
            <person name="Ovchinnikova G."/>
            <person name="Pati A."/>
            <person name="Chen A."/>
            <person name="Palaniappan K."/>
            <person name="Land M."/>
            <person name="Hauser L."/>
            <person name="Chang Y.J."/>
            <person name="Jeffries C.D."/>
            <person name="Chain P."/>
            <person name="Saunders E."/>
            <person name="Brettin T."/>
            <person name="Detter J.C."/>
            <person name="Han C."/>
            <person name="Goker M."/>
            <person name="Bristow J."/>
            <person name="Eisen J.A."/>
            <person name="Markowitz V."/>
            <person name="Hugenholtz P."/>
            <person name="Kyrpides N.C."/>
            <person name="Klenk H.P."/>
            <person name="Lapidus A."/>
        </authorList>
    </citation>
    <scope>NUCLEOTIDE SEQUENCE [LARGE SCALE GENOMIC DNA]</scope>
    <source>
        <strain evidence="3">ATCC 9321 / DSM 20548 / JCM 6508 / NCTC 11806 / PC1</strain>
    </source>
</reference>
<keyword evidence="3" id="KW-1185">Reference proteome</keyword>
<proteinExistence type="predicted"/>
<dbReference type="HOGENOM" id="CLU_050671_1_0_9"/>
<dbReference type="InterPro" id="IPR009343">
    <property type="entry name" value="DUF1002"/>
</dbReference>
<evidence type="ECO:0000313" key="3">
    <source>
        <dbReference type="Proteomes" id="UP000002294"/>
    </source>
</evidence>
<dbReference type="eggNOG" id="COG4086">
    <property type="taxonomic scope" value="Bacteria"/>
</dbReference>
<name>C7RED2_ANAPD</name>
<dbReference type="Proteomes" id="UP000002294">
    <property type="component" value="Chromosome"/>
</dbReference>
<dbReference type="AlphaFoldDB" id="C7RED2"/>
<dbReference type="KEGG" id="apr:Apre_1524"/>
<organism evidence="2 3">
    <name type="scientific">Anaerococcus prevotii (strain ATCC 9321 / DSM 20548 / JCM 6508 / NCTC 11806 / PC1)</name>
    <name type="common">Peptostreptococcus prevotii</name>
    <name type="synonym">Peptococcus prevotii</name>
    <dbReference type="NCBI Taxonomy" id="525919"/>
    <lineage>
        <taxon>Bacteria</taxon>
        <taxon>Bacillati</taxon>
        <taxon>Bacillota</taxon>
        <taxon>Tissierellia</taxon>
        <taxon>Tissierellales</taxon>
        <taxon>Peptoniphilaceae</taxon>
        <taxon>Anaerococcus</taxon>
    </lineage>
</organism>
<feature type="chain" id="PRO_5002983441" description="DUF1002 domain-containing protein" evidence="1">
    <location>
        <begin position="23"/>
        <end position="325"/>
    </location>
</feature>
<dbReference type="STRING" id="525919.Apre_1524"/>
<evidence type="ECO:0008006" key="4">
    <source>
        <dbReference type="Google" id="ProtNLM"/>
    </source>
</evidence>
<sequence length="325" mass="35574">MFKKILAGLMSLIILLPNLAMASDFDPKKDDVIYGVALTEDEKATVNKSMGVREDSNISYVDGSDLEKYLGYGTADSNMISSVLVKRSTKAKGISVKIKTPGNITEITEGQYTNAAITAGISNADIIVASPRPVTGESALVGVYKSEEMRGVDLDTQRTQTAQEELETVSEVAKENQGKENFDTDKLDTVVIEVKQKLSDYKKENGENASADQIAIYIRDALNNVNMDNVLSNNNIQILVNYFENYQTTSAIDSAEVRENLTKLAGDITSKAGKFYEDNKDNIDKVAQEAKDSGLWDSIVEFFRSIFESITNAFNGSSEDGSSEN</sequence>
<evidence type="ECO:0000256" key="1">
    <source>
        <dbReference type="SAM" id="SignalP"/>
    </source>
</evidence>
<feature type="signal peptide" evidence="1">
    <location>
        <begin position="1"/>
        <end position="22"/>
    </location>
</feature>